<feature type="transmembrane region" description="Helical" evidence="7">
    <location>
        <begin position="206"/>
        <end position="223"/>
    </location>
</feature>
<feature type="transmembrane region" description="Helical" evidence="7">
    <location>
        <begin position="62"/>
        <end position="79"/>
    </location>
</feature>
<evidence type="ECO:0000256" key="3">
    <source>
        <dbReference type="ARBA" id="ARBA00022475"/>
    </source>
</evidence>
<gene>
    <name evidence="10" type="primary">ydjZ</name>
    <name evidence="10" type="ORF">NCTC949_01631</name>
    <name evidence="9" type="ORF">UL82_05325</name>
</gene>
<keyword evidence="11" id="KW-1185">Reference proteome</keyword>
<keyword evidence="5 7" id="KW-1133">Transmembrane helix</keyword>
<dbReference type="EMBL" id="LR134377">
    <property type="protein sequence ID" value="VEH08516.1"/>
    <property type="molecule type" value="Genomic_DNA"/>
</dbReference>
<dbReference type="PANTHER" id="PTHR12677:SF59">
    <property type="entry name" value="GOLGI APPARATUS MEMBRANE PROTEIN TVP38-RELATED"/>
    <property type="match status" value="1"/>
</dbReference>
<dbReference type="PANTHER" id="PTHR12677">
    <property type="entry name" value="GOLGI APPARATUS MEMBRANE PROTEIN TVP38-RELATED"/>
    <property type="match status" value="1"/>
</dbReference>
<keyword evidence="6 7" id="KW-0472">Membrane</keyword>
<dbReference type="Proteomes" id="UP000271380">
    <property type="component" value="Chromosome"/>
</dbReference>
<dbReference type="Proteomes" id="UP000033457">
    <property type="component" value="Chromosome"/>
</dbReference>
<evidence type="ECO:0000256" key="6">
    <source>
        <dbReference type="ARBA" id="ARBA00023136"/>
    </source>
</evidence>
<dbReference type="InterPro" id="IPR015414">
    <property type="entry name" value="TMEM64"/>
</dbReference>
<feature type="transmembrane region" description="Helical" evidence="7">
    <location>
        <begin position="173"/>
        <end position="194"/>
    </location>
</feature>
<dbReference type="GO" id="GO:0005886">
    <property type="term" value="C:plasma membrane"/>
    <property type="evidence" value="ECO:0007669"/>
    <property type="project" value="UniProtKB-SubCell"/>
</dbReference>
<evidence type="ECO:0000313" key="10">
    <source>
        <dbReference type="EMBL" id="VEH08516.1"/>
    </source>
</evidence>
<dbReference type="KEGG" id="cku:UL82_05325"/>
<dbReference type="RefSeq" id="WP_046439416.1">
    <property type="nucleotide sequence ID" value="NZ_CP011312.1"/>
</dbReference>
<protein>
    <recommendedName>
        <fullName evidence="7">TVP38/TMEM64 family membrane protein</fullName>
    </recommendedName>
</protein>
<reference evidence="10 12" key="2">
    <citation type="submission" date="2018-12" db="EMBL/GenBank/DDBJ databases">
        <authorList>
            <consortium name="Pathogen Informatics"/>
        </authorList>
    </citation>
    <scope>NUCLEOTIDE SEQUENCE [LARGE SCALE GENOMIC DNA]</scope>
    <source>
        <strain evidence="10 12">NCTC949</strain>
    </source>
</reference>
<dbReference type="HOGENOM" id="CLU_038944_4_0_11"/>
<dbReference type="STRING" id="35755.UL82_05325"/>
<dbReference type="InterPro" id="IPR032816">
    <property type="entry name" value="VTT_dom"/>
</dbReference>
<feature type="transmembrane region" description="Helical" evidence="7">
    <location>
        <begin position="91"/>
        <end position="120"/>
    </location>
</feature>
<feature type="domain" description="VTT" evidence="8">
    <location>
        <begin position="79"/>
        <end position="196"/>
    </location>
</feature>
<evidence type="ECO:0000313" key="12">
    <source>
        <dbReference type="Proteomes" id="UP000271380"/>
    </source>
</evidence>
<reference evidence="9 11" key="1">
    <citation type="journal article" date="2015" name="Genome Announc.">
        <title>Complete Genome Sequence of Corynebacterium kutscheri DSM 20755, a Corynebacterial Type Strain with Remarkably Low G+C Content of Chromosomal DNA.</title>
        <authorList>
            <person name="Ruckert C."/>
            <person name="Albersmeier A."/>
            <person name="Winkler A."/>
            <person name="Tauch A."/>
        </authorList>
    </citation>
    <scope>NUCLEOTIDE SEQUENCE [LARGE SCALE GENOMIC DNA]</scope>
    <source>
        <strain evidence="9 11">DSM 20755</strain>
    </source>
</reference>
<evidence type="ECO:0000259" key="8">
    <source>
        <dbReference type="Pfam" id="PF09335"/>
    </source>
</evidence>
<dbReference type="Pfam" id="PF09335">
    <property type="entry name" value="VTT_dom"/>
    <property type="match status" value="1"/>
</dbReference>
<name>A0A0F6R0D1_9CORY</name>
<organism evidence="9 11">
    <name type="scientific">Corynebacterium kutscheri</name>
    <dbReference type="NCBI Taxonomy" id="35755"/>
    <lineage>
        <taxon>Bacteria</taxon>
        <taxon>Bacillati</taxon>
        <taxon>Actinomycetota</taxon>
        <taxon>Actinomycetes</taxon>
        <taxon>Mycobacteriales</taxon>
        <taxon>Corynebacteriaceae</taxon>
        <taxon>Corynebacterium</taxon>
    </lineage>
</organism>
<feature type="transmembrane region" description="Helical" evidence="7">
    <location>
        <begin position="145"/>
        <end position="167"/>
    </location>
</feature>
<proteinExistence type="inferred from homology"/>
<evidence type="ECO:0000256" key="2">
    <source>
        <dbReference type="ARBA" id="ARBA00008640"/>
    </source>
</evidence>
<dbReference type="EMBL" id="CP011312">
    <property type="protein sequence ID" value="AKE41240.1"/>
    <property type="molecule type" value="Genomic_DNA"/>
</dbReference>
<evidence type="ECO:0000256" key="1">
    <source>
        <dbReference type="ARBA" id="ARBA00004651"/>
    </source>
</evidence>
<comment type="similarity">
    <text evidence="2 7">Belongs to the TVP38/TMEM64 family.</text>
</comment>
<feature type="transmembrane region" description="Helical" evidence="7">
    <location>
        <begin position="27"/>
        <end position="50"/>
    </location>
</feature>
<keyword evidence="3 7" id="KW-1003">Cell membrane</keyword>
<dbReference type="AlphaFoldDB" id="A0A0F6R0D1"/>
<sequence>MSGFLHFLTTLFRSAVAEFRAFPIGKKVVITTLVLGVIVAMLLIDVPPLATFQSWSYTTGRWFIFLFAGLYIGITQLPIPRTLLTLSAGVLFGPSLGILIALVCTTVSAALSLTIVRYFLGDWIRPQLSHPAVVNIDRRLKQRGWLAICSLRMIAGIPFSILNYVAALSSVPLVGFTIATLVGSAPGTIATVILGDALATGFNPALLIAVVLLAGLGLSGLYIDAKLPLKIIDEQSPRSQG</sequence>
<evidence type="ECO:0000313" key="11">
    <source>
        <dbReference type="Proteomes" id="UP000033457"/>
    </source>
</evidence>
<keyword evidence="4 7" id="KW-0812">Transmembrane</keyword>
<evidence type="ECO:0000256" key="4">
    <source>
        <dbReference type="ARBA" id="ARBA00022692"/>
    </source>
</evidence>
<evidence type="ECO:0000256" key="7">
    <source>
        <dbReference type="RuleBase" id="RU366058"/>
    </source>
</evidence>
<evidence type="ECO:0000313" key="9">
    <source>
        <dbReference type="EMBL" id="AKE41240.1"/>
    </source>
</evidence>
<comment type="subcellular location">
    <subcellularLocation>
        <location evidence="1 7">Cell membrane</location>
        <topology evidence="1 7">Multi-pass membrane protein</topology>
    </subcellularLocation>
</comment>
<evidence type="ECO:0000256" key="5">
    <source>
        <dbReference type="ARBA" id="ARBA00022989"/>
    </source>
</evidence>
<accession>A0A0F6R0D1</accession>